<proteinExistence type="predicted"/>
<evidence type="ECO:0000256" key="1">
    <source>
        <dbReference type="ARBA" id="ARBA00022737"/>
    </source>
</evidence>
<keyword evidence="1" id="KW-0677">Repeat</keyword>
<dbReference type="Proteomes" id="UP001383192">
    <property type="component" value="Unassembled WGS sequence"/>
</dbReference>
<reference evidence="3 4" key="1">
    <citation type="submission" date="2024-01" db="EMBL/GenBank/DDBJ databases">
        <title>A draft genome for a cacao thread blight-causing isolate of Paramarasmius palmivorus.</title>
        <authorList>
            <person name="Baruah I.K."/>
            <person name="Bukari Y."/>
            <person name="Amoako-Attah I."/>
            <person name="Meinhardt L.W."/>
            <person name="Bailey B.A."/>
            <person name="Cohen S.P."/>
        </authorList>
    </citation>
    <scope>NUCLEOTIDE SEQUENCE [LARGE SCALE GENOMIC DNA]</scope>
    <source>
        <strain evidence="3 4">GH-12</strain>
    </source>
</reference>
<organism evidence="3 4">
    <name type="scientific">Paramarasmius palmivorus</name>
    <dbReference type="NCBI Taxonomy" id="297713"/>
    <lineage>
        <taxon>Eukaryota</taxon>
        <taxon>Fungi</taxon>
        <taxon>Dikarya</taxon>
        <taxon>Basidiomycota</taxon>
        <taxon>Agaricomycotina</taxon>
        <taxon>Agaricomycetes</taxon>
        <taxon>Agaricomycetidae</taxon>
        <taxon>Agaricales</taxon>
        <taxon>Marasmiineae</taxon>
        <taxon>Marasmiaceae</taxon>
        <taxon>Paramarasmius</taxon>
    </lineage>
</organism>
<dbReference type="InterPro" id="IPR056884">
    <property type="entry name" value="NPHP3-like_N"/>
</dbReference>
<dbReference type="PANTHER" id="PTHR10039:SF17">
    <property type="entry name" value="FUNGAL STAND N-TERMINAL GOODBYE DOMAIN-CONTAINING PROTEIN-RELATED"/>
    <property type="match status" value="1"/>
</dbReference>
<dbReference type="InterPro" id="IPR027417">
    <property type="entry name" value="P-loop_NTPase"/>
</dbReference>
<dbReference type="AlphaFoldDB" id="A0AAW0B5J9"/>
<accession>A0AAW0B5J9</accession>
<sequence>MNSRQNPFDILSHSASLNATHTSEQRFPPPKCHPETREEILKTLSTWILAKNRSRIMWVYGTVGVGKSAIAQTLCEKFADSCLAASFFFSRTDPSRNHIDRFVATIAHQLATAKSFFVRHWARRAIRAAIKHDQDILRHSAIESTFRTLVLGPYTTIPRIFQVYTPNVLIVDGLDECLHIPSQERLLTLLWTATMSRHPCPFALVIFSRPEPHITDFFNRVSRESLAFDRLRIGDSLETDRDIETFLLSRFREIRAKHHRAMQNVPDSWPGPAVISQLIQRACGQFVYATTVIKYIDTRDALPTKRLDDILSARPAKPSPYAELDLLYRQILRSCHDITAVLQILQLVLGSSSDVPANELWLIAQILEVDEAMIPVLMIGLHSVLQVPSDSRERIVIFHASFSEFLRDPERSQEFFVPPLPDGVRMKAYFISKFESLRSRGMYRLPQSWPGKVALESCVQRAGGQILYADILLDYLEGDPDGRLDVVLSLQPRQISPTAELDLLCQEILWECGDVALRILQLVLASSPELPTNTPWSVAQVLDIDYNAVTGYLAKLRPIVLIPSTGTNDPILIRHSCISDFLLSPERAQQFYITPLNKGQNLAVHLESMIASVRAEHRLPQSWPGRSAFQSILRKSGGHHVYVDTLTRYLAAEPFPRLTDVVDSELDKHEISPEFELYTLYRLVLDSCHTSHGEIRQLLWIIRECSPWISITVLSRALELHITYVSRILYELGPICQVVDNSGGMVSFRHPSFSDFLLDVDHAGPYAIPLSPDETVRASLCYHLEKHWPGNTAVGRLVQMACGQEIYVQTLIQYIETKTYHTQALLEIVNEGRRNSGQRPTNPNYHLDRLYHRILRTGFASRNRHIMLQIFLMAIKYDREKSPWILDCIRKYLRENDGPFLNTACESLRSILDFSLDPKRPYPIHFHHSSFPEFLLNEERSKEFYVGPGSLVNKDVKRLIRAYRTLPIIQRR</sequence>
<evidence type="ECO:0000313" key="4">
    <source>
        <dbReference type="Proteomes" id="UP001383192"/>
    </source>
</evidence>
<evidence type="ECO:0000259" key="2">
    <source>
        <dbReference type="Pfam" id="PF24883"/>
    </source>
</evidence>
<protein>
    <recommendedName>
        <fullName evidence="2">Nephrocystin 3-like N-terminal domain-containing protein</fullName>
    </recommendedName>
</protein>
<evidence type="ECO:0000313" key="3">
    <source>
        <dbReference type="EMBL" id="KAK7020222.1"/>
    </source>
</evidence>
<dbReference type="Pfam" id="PF24883">
    <property type="entry name" value="NPHP3_N"/>
    <property type="match status" value="1"/>
</dbReference>
<dbReference type="SUPFAM" id="SSF52540">
    <property type="entry name" value="P-loop containing nucleoside triphosphate hydrolases"/>
    <property type="match status" value="1"/>
</dbReference>
<name>A0AAW0B5J9_9AGAR</name>
<dbReference type="Gene3D" id="3.40.50.300">
    <property type="entry name" value="P-loop containing nucleotide triphosphate hydrolases"/>
    <property type="match status" value="1"/>
</dbReference>
<comment type="caution">
    <text evidence="3">The sequence shown here is derived from an EMBL/GenBank/DDBJ whole genome shotgun (WGS) entry which is preliminary data.</text>
</comment>
<dbReference type="EMBL" id="JAYKXP010000190">
    <property type="protein sequence ID" value="KAK7020222.1"/>
    <property type="molecule type" value="Genomic_DNA"/>
</dbReference>
<dbReference type="PANTHER" id="PTHR10039">
    <property type="entry name" value="AMELOGENIN"/>
    <property type="match status" value="1"/>
</dbReference>
<gene>
    <name evidence="3" type="ORF">VNI00_017790</name>
</gene>
<feature type="domain" description="Nephrocystin 3-like N-terminal" evidence="2">
    <location>
        <begin position="38"/>
        <end position="209"/>
    </location>
</feature>
<keyword evidence="4" id="KW-1185">Reference proteome</keyword>